<keyword evidence="3" id="KW-1185">Reference proteome</keyword>
<feature type="transmembrane region" description="Helical" evidence="1">
    <location>
        <begin position="250"/>
        <end position="268"/>
    </location>
</feature>
<dbReference type="OrthoDB" id="1645614at2"/>
<feature type="transmembrane region" description="Helical" evidence="1">
    <location>
        <begin position="130"/>
        <end position="153"/>
    </location>
</feature>
<keyword evidence="1" id="KW-0472">Membrane</keyword>
<evidence type="ECO:0000256" key="1">
    <source>
        <dbReference type="SAM" id="Phobius"/>
    </source>
</evidence>
<proteinExistence type="predicted"/>
<dbReference type="EMBL" id="FRCP01000005">
    <property type="protein sequence ID" value="SHL95082.1"/>
    <property type="molecule type" value="Genomic_DNA"/>
</dbReference>
<dbReference type="Proteomes" id="UP000184038">
    <property type="component" value="Unassembled WGS sequence"/>
</dbReference>
<feature type="transmembrane region" description="Helical" evidence="1">
    <location>
        <begin position="226"/>
        <end position="244"/>
    </location>
</feature>
<reference evidence="2 3" key="1">
    <citation type="submission" date="2016-11" db="EMBL/GenBank/DDBJ databases">
        <authorList>
            <person name="Jaros S."/>
            <person name="Januszkiewicz K."/>
            <person name="Wedrychowicz H."/>
        </authorList>
    </citation>
    <scope>NUCLEOTIDE SEQUENCE [LARGE SCALE GENOMIC DNA]</scope>
    <source>
        <strain evidence="2 3">DSM 15930</strain>
    </source>
</reference>
<dbReference type="AlphaFoldDB" id="A0A1M7ETE1"/>
<feature type="transmembrane region" description="Helical" evidence="1">
    <location>
        <begin position="159"/>
        <end position="179"/>
    </location>
</feature>
<keyword evidence="1" id="KW-0812">Transmembrane</keyword>
<feature type="transmembrane region" description="Helical" evidence="1">
    <location>
        <begin position="49"/>
        <end position="69"/>
    </location>
</feature>
<feature type="transmembrane region" description="Helical" evidence="1">
    <location>
        <begin position="280"/>
        <end position="300"/>
    </location>
</feature>
<gene>
    <name evidence="2" type="ORF">SAMN02746066_00183</name>
</gene>
<sequence length="335" mass="36971">MGKTLKTLVNSNPTKKYRTIVRCGLFLFLILIITQPISALNGAKTGLLLWFNTVLPTLLPFIILSNFIIRFQVTDYICKIFSPVLKRIFRISDIGCYPIIIGILSGYPMGAKTCSDLIKEGLLDKEEGQYIMILVGNASYMFLTSFLAVSSLAIPGRKYQILALIYLSSIISASLYRILIRAQRKKHIILPNSSSVSIAECVEETPLSMTTVDHCILDGFTTITKVGGYIIMFSVLTQVLSGLLETFGPIRFLLLGSLEITIGIYLVASSTMAITKKIVLTITITSFGGFSSLAQIGSVIENSGLSLKTYLHYKIINSFVAFLLSILYVILFNII</sequence>
<organism evidence="2 3">
    <name type="scientific">Anaerosporobacter mobilis DSM 15930</name>
    <dbReference type="NCBI Taxonomy" id="1120996"/>
    <lineage>
        <taxon>Bacteria</taxon>
        <taxon>Bacillati</taxon>
        <taxon>Bacillota</taxon>
        <taxon>Clostridia</taxon>
        <taxon>Lachnospirales</taxon>
        <taxon>Lachnospiraceae</taxon>
        <taxon>Anaerosporobacter</taxon>
    </lineage>
</organism>
<dbReference type="RefSeq" id="WP_073281803.1">
    <property type="nucleotide sequence ID" value="NZ_FRCP01000005.1"/>
</dbReference>
<accession>A0A1M7ETE1</accession>
<name>A0A1M7ETE1_9FIRM</name>
<evidence type="ECO:0000313" key="3">
    <source>
        <dbReference type="Proteomes" id="UP000184038"/>
    </source>
</evidence>
<keyword evidence="1" id="KW-1133">Transmembrane helix</keyword>
<evidence type="ECO:0000313" key="2">
    <source>
        <dbReference type="EMBL" id="SHL95082.1"/>
    </source>
</evidence>
<feature type="transmembrane region" description="Helical" evidence="1">
    <location>
        <begin position="315"/>
        <end position="334"/>
    </location>
</feature>
<protein>
    <submittedName>
        <fullName evidence="2">Sporulation integral membrane protein YlbJ</fullName>
    </submittedName>
</protein>
<dbReference type="STRING" id="1120996.SAMN02746066_00183"/>